<evidence type="ECO:0000313" key="19">
    <source>
        <dbReference type="Proteomes" id="UP000176917"/>
    </source>
</evidence>
<comment type="cofactor">
    <cofactor evidence="15">
        <name>Mg(2+)</name>
        <dbReference type="ChEBI" id="CHEBI:18420"/>
    </cofactor>
    <text evidence="15">Binds 2 magnesium ions per tetramer.</text>
</comment>
<dbReference type="InterPro" id="IPR045864">
    <property type="entry name" value="aa-tRNA-synth_II/BPL/LPL"/>
</dbReference>
<dbReference type="InterPro" id="IPR045060">
    <property type="entry name" value="Phe-tRNA-ligase_IIc_bsu"/>
</dbReference>
<keyword evidence="6 15" id="KW-0436">Ligase</keyword>
<dbReference type="Gene3D" id="3.30.930.10">
    <property type="entry name" value="Bira Bifunctional Protein, Domain 2"/>
    <property type="match status" value="1"/>
</dbReference>
<dbReference type="SUPFAM" id="SSF54991">
    <property type="entry name" value="Anticodon-binding domain of PheRS"/>
    <property type="match status" value="1"/>
</dbReference>
<dbReference type="AlphaFoldDB" id="A0A1G2RKP6"/>
<keyword evidence="8 15" id="KW-0547">Nucleotide-binding</keyword>
<dbReference type="GO" id="GO:0006432">
    <property type="term" value="P:phenylalanyl-tRNA aminoacylation"/>
    <property type="evidence" value="ECO:0007669"/>
    <property type="project" value="UniProtKB-UniRule"/>
</dbReference>
<evidence type="ECO:0000256" key="13">
    <source>
        <dbReference type="ARBA" id="ARBA00023146"/>
    </source>
</evidence>
<dbReference type="FunFam" id="3.30.70.380:FF:000001">
    <property type="entry name" value="Phenylalanine--tRNA ligase beta subunit"/>
    <property type="match status" value="1"/>
</dbReference>
<dbReference type="SMART" id="SM00873">
    <property type="entry name" value="B3_4"/>
    <property type="match status" value="1"/>
</dbReference>
<dbReference type="Gene3D" id="3.30.56.10">
    <property type="match status" value="2"/>
</dbReference>
<comment type="subcellular location">
    <subcellularLocation>
        <location evidence="1 15">Cytoplasm</location>
    </subcellularLocation>
</comment>
<dbReference type="SUPFAM" id="SSF46955">
    <property type="entry name" value="Putative DNA-binding domain"/>
    <property type="match status" value="2"/>
</dbReference>
<organism evidence="18 19">
    <name type="scientific">Candidatus Wildermuthbacteria bacterium RIFCSPLOWO2_01_FULL_48_16</name>
    <dbReference type="NCBI Taxonomy" id="1802461"/>
    <lineage>
        <taxon>Bacteria</taxon>
        <taxon>Candidatus Wildermuthiibacteriota</taxon>
    </lineage>
</organism>
<keyword evidence="4 15" id="KW-0963">Cytoplasm</keyword>
<dbReference type="EC" id="6.1.1.20" evidence="15"/>
<comment type="catalytic activity">
    <reaction evidence="14 15">
        <text>tRNA(Phe) + L-phenylalanine + ATP = L-phenylalanyl-tRNA(Phe) + AMP + diphosphate + H(+)</text>
        <dbReference type="Rhea" id="RHEA:19413"/>
        <dbReference type="Rhea" id="RHEA-COMP:9668"/>
        <dbReference type="Rhea" id="RHEA-COMP:9699"/>
        <dbReference type="ChEBI" id="CHEBI:15378"/>
        <dbReference type="ChEBI" id="CHEBI:30616"/>
        <dbReference type="ChEBI" id="CHEBI:33019"/>
        <dbReference type="ChEBI" id="CHEBI:58095"/>
        <dbReference type="ChEBI" id="CHEBI:78442"/>
        <dbReference type="ChEBI" id="CHEBI:78531"/>
        <dbReference type="ChEBI" id="CHEBI:456215"/>
        <dbReference type="EC" id="6.1.1.20"/>
    </reaction>
</comment>
<dbReference type="InterPro" id="IPR036690">
    <property type="entry name" value="Fdx_antiC-bd_sf"/>
</dbReference>
<dbReference type="Pfam" id="PF03147">
    <property type="entry name" value="FDX-ACB"/>
    <property type="match status" value="1"/>
</dbReference>
<dbReference type="GO" id="GO:0000049">
    <property type="term" value="F:tRNA binding"/>
    <property type="evidence" value="ECO:0007669"/>
    <property type="project" value="UniProtKB-KW"/>
</dbReference>
<feature type="domain" description="FDX-ACB" evidence="16">
    <location>
        <begin position="587"/>
        <end position="680"/>
    </location>
</feature>
<dbReference type="STRING" id="1802461.A3B24_02340"/>
<dbReference type="InterPro" id="IPR041616">
    <property type="entry name" value="PheRS_beta_core"/>
</dbReference>
<evidence type="ECO:0000256" key="2">
    <source>
        <dbReference type="ARBA" id="ARBA00008653"/>
    </source>
</evidence>
<dbReference type="PANTHER" id="PTHR10947">
    <property type="entry name" value="PHENYLALANYL-TRNA SYNTHETASE BETA CHAIN AND LEUCINE-RICH REPEAT-CONTAINING PROTEIN 47"/>
    <property type="match status" value="1"/>
</dbReference>
<dbReference type="GO" id="GO:0009328">
    <property type="term" value="C:phenylalanine-tRNA ligase complex"/>
    <property type="evidence" value="ECO:0007669"/>
    <property type="project" value="TreeGrafter"/>
</dbReference>
<evidence type="ECO:0000256" key="3">
    <source>
        <dbReference type="ARBA" id="ARBA00011209"/>
    </source>
</evidence>
<feature type="binding site" evidence="15">
    <location>
        <position position="346"/>
    </location>
    <ligand>
        <name>Mg(2+)</name>
        <dbReference type="ChEBI" id="CHEBI:18420"/>
        <note>shared with alpha subunit</note>
    </ligand>
</feature>
<evidence type="ECO:0000256" key="8">
    <source>
        <dbReference type="ARBA" id="ARBA00022741"/>
    </source>
</evidence>
<evidence type="ECO:0000256" key="11">
    <source>
        <dbReference type="ARBA" id="ARBA00022884"/>
    </source>
</evidence>
<gene>
    <name evidence="15" type="primary">pheT</name>
    <name evidence="18" type="ORF">A3B24_02340</name>
</gene>
<keyword evidence="7 15" id="KW-0479">Metal-binding</keyword>
<dbReference type="Proteomes" id="UP000176917">
    <property type="component" value="Unassembled WGS sequence"/>
</dbReference>
<dbReference type="InterPro" id="IPR004532">
    <property type="entry name" value="Phe-tRNA-ligase_IIc_bsu_bact"/>
</dbReference>
<name>A0A1G2RKP6_9BACT</name>
<dbReference type="Gene3D" id="3.30.70.380">
    <property type="entry name" value="Ferrodoxin-fold anticodon-binding domain"/>
    <property type="match status" value="1"/>
</dbReference>
<dbReference type="SUPFAM" id="SSF55681">
    <property type="entry name" value="Class II aaRS and biotin synthetases"/>
    <property type="match status" value="1"/>
</dbReference>
<evidence type="ECO:0000256" key="15">
    <source>
        <dbReference type="HAMAP-Rule" id="MF_00283"/>
    </source>
</evidence>
<dbReference type="Gene3D" id="3.50.40.10">
    <property type="entry name" value="Phenylalanyl-trna Synthetase, Chain B, domain 3"/>
    <property type="match status" value="1"/>
</dbReference>
<evidence type="ECO:0000256" key="6">
    <source>
        <dbReference type="ARBA" id="ARBA00022598"/>
    </source>
</evidence>
<dbReference type="PROSITE" id="PS51447">
    <property type="entry name" value="FDX_ACB"/>
    <property type="match status" value="1"/>
</dbReference>
<keyword evidence="12 15" id="KW-0648">Protein biosynthesis</keyword>
<dbReference type="InterPro" id="IPR005121">
    <property type="entry name" value="Fdx_antiC-bd"/>
</dbReference>
<dbReference type="SMART" id="SM00896">
    <property type="entry name" value="FDX-ACB"/>
    <property type="match status" value="1"/>
</dbReference>
<keyword evidence="13 15" id="KW-0030">Aminoacyl-tRNA synthetase</keyword>
<dbReference type="Pfam" id="PF03484">
    <property type="entry name" value="B5"/>
    <property type="match status" value="1"/>
</dbReference>
<protein>
    <recommendedName>
        <fullName evidence="15">Phenylalanine--tRNA ligase beta subunit</fullName>
        <ecNumber evidence="15">6.1.1.20</ecNumber>
    </recommendedName>
    <alternativeName>
        <fullName evidence="15">Phenylalanyl-tRNA synthetase beta subunit</fullName>
        <shortName evidence="15">PheRS</shortName>
    </alternativeName>
</protein>
<dbReference type="SMART" id="SM00874">
    <property type="entry name" value="B5"/>
    <property type="match status" value="1"/>
</dbReference>
<comment type="subunit">
    <text evidence="3 15">Tetramer of two alpha and two beta subunits.</text>
</comment>
<dbReference type="SUPFAM" id="SSF56037">
    <property type="entry name" value="PheT/TilS domain"/>
    <property type="match status" value="1"/>
</dbReference>
<sequence>MIFSYNWLQEFLKTPLPKAEKLRDDLALHVFEVESMEKQGSDVLLDVSILPQRSDCLSHMGLAREIAAIEKKELVEPEGLALKAQEGELPVLKVSVEDRILVPRYSALVVQGVSLSASPQWMQQRLEALGINSINNVVDITNYVMLELGQPLHAFDFNKIQGNAMHIRGAKKGEKLVLLDDTDMQLPKGTLIIEDASRIVDLAGIKGGKVSSIGKTTRNIVLQAAVFDRKKIYQTKKLINYRTTAADLYSHGIDPNLTMTALERAAFLLAKYGGGKIVQVVDLYQKPKKPSLVLFPKDATEKLLGTKIPQKESDDTLKRLGFKVTTKGVQVPTWRDDVAIVEDLVEEVGRMHGFHAILATFPKERIAPPQENQNQVWQEQLRDAFQEAGFTETYSYSFVGEKDVLLLEYSSKDKENLVEVQNPISADYRYLRMNLLDNLLKSVALNDKPMQGKSIQLFELGNVFSQGIKQPVEQGRVAGVLSSSRTPSQAFYEMKGIADLLFSTLGVTDSWYDEFEPQPDEGRQSLWTQGRSAEIKIGKNTEIGFLGQINPEVSKNLGISRPVVAFEINLKQLLEHALEEREYRPASRFPPALRDIAVMVPLETRVVDIMNVMETAGGEEVADIDVFDIFEGQGLPEGKKSLAFHVVYQAEDRTLTNEEVERFQRKIVTALETNPGWEVR</sequence>
<dbReference type="PROSITE" id="PS51483">
    <property type="entry name" value="B5"/>
    <property type="match status" value="1"/>
</dbReference>
<keyword evidence="10 15" id="KW-0460">Magnesium</keyword>
<dbReference type="GO" id="GO:0000287">
    <property type="term" value="F:magnesium ion binding"/>
    <property type="evidence" value="ECO:0007669"/>
    <property type="project" value="UniProtKB-UniRule"/>
</dbReference>
<comment type="similarity">
    <text evidence="2 15">Belongs to the phenylalanyl-tRNA synthetase beta subunit family. Type 1 subfamily.</text>
</comment>
<dbReference type="InterPro" id="IPR005147">
    <property type="entry name" value="tRNA_synthase_B5-dom"/>
</dbReference>
<evidence type="ECO:0000313" key="18">
    <source>
        <dbReference type="EMBL" id="OHA73425.1"/>
    </source>
</evidence>
<dbReference type="InterPro" id="IPR020825">
    <property type="entry name" value="Phe-tRNA_synthase-like_B3/B4"/>
</dbReference>
<feature type="binding site" evidence="15">
    <location>
        <position position="337"/>
    </location>
    <ligand>
        <name>Mg(2+)</name>
        <dbReference type="ChEBI" id="CHEBI:18420"/>
        <note>shared with alpha subunit</note>
    </ligand>
</feature>
<keyword evidence="5" id="KW-0820">tRNA-binding</keyword>
<accession>A0A1G2RKP6</accession>
<evidence type="ECO:0000259" key="16">
    <source>
        <dbReference type="PROSITE" id="PS51447"/>
    </source>
</evidence>
<evidence type="ECO:0000256" key="1">
    <source>
        <dbReference type="ARBA" id="ARBA00004496"/>
    </source>
</evidence>
<evidence type="ECO:0000256" key="7">
    <source>
        <dbReference type="ARBA" id="ARBA00022723"/>
    </source>
</evidence>
<dbReference type="HAMAP" id="MF_00283">
    <property type="entry name" value="Phe_tRNA_synth_beta1"/>
    <property type="match status" value="1"/>
</dbReference>
<dbReference type="InterPro" id="IPR009061">
    <property type="entry name" value="DNA-bd_dom_put_sf"/>
</dbReference>
<feature type="binding site" evidence="15">
    <location>
        <position position="343"/>
    </location>
    <ligand>
        <name>Mg(2+)</name>
        <dbReference type="ChEBI" id="CHEBI:18420"/>
        <note>shared with alpha subunit</note>
    </ligand>
</feature>
<feature type="binding site" evidence="15">
    <location>
        <position position="347"/>
    </location>
    <ligand>
        <name>Mg(2+)</name>
        <dbReference type="ChEBI" id="CHEBI:18420"/>
        <note>shared with alpha subunit</note>
    </ligand>
</feature>
<keyword evidence="9 15" id="KW-0067">ATP-binding</keyword>
<evidence type="ECO:0000256" key="5">
    <source>
        <dbReference type="ARBA" id="ARBA00022555"/>
    </source>
</evidence>
<evidence type="ECO:0000256" key="12">
    <source>
        <dbReference type="ARBA" id="ARBA00022917"/>
    </source>
</evidence>
<reference evidence="18 19" key="1">
    <citation type="journal article" date="2016" name="Nat. Commun.">
        <title>Thousands of microbial genomes shed light on interconnected biogeochemical processes in an aquifer system.</title>
        <authorList>
            <person name="Anantharaman K."/>
            <person name="Brown C.T."/>
            <person name="Hug L.A."/>
            <person name="Sharon I."/>
            <person name="Castelle C.J."/>
            <person name="Probst A.J."/>
            <person name="Thomas B.C."/>
            <person name="Singh A."/>
            <person name="Wilkins M.J."/>
            <person name="Karaoz U."/>
            <person name="Brodie E.L."/>
            <person name="Williams K.H."/>
            <person name="Hubbard S.S."/>
            <person name="Banfield J.F."/>
        </authorList>
    </citation>
    <scope>NUCLEOTIDE SEQUENCE [LARGE SCALE GENOMIC DNA]</scope>
</reference>
<comment type="caution">
    <text evidence="18">The sequence shown here is derived from an EMBL/GenBank/DDBJ whole genome shotgun (WGS) entry which is preliminary data.</text>
</comment>
<feature type="domain" description="B5" evidence="17">
    <location>
        <begin position="288"/>
        <end position="359"/>
    </location>
</feature>
<dbReference type="NCBIfam" id="TIGR00472">
    <property type="entry name" value="pheT_bact"/>
    <property type="match status" value="1"/>
</dbReference>
<dbReference type="CDD" id="cd00769">
    <property type="entry name" value="PheRS_beta_core"/>
    <property type="match status" value="1"/>
</dbReference>
<dbReference type="PANTHER" id="PTHR10947:SF0">
    <property type="entry name" value="PHENYLALANINE--TRNA LIGASE BETA SUBUNIT"/>
    <property type="match status" value="1"/>
</dbReference>
<evidence type="ECO:0000256" key="9">
    <source>
        <dbReference type="ARBA" id="ARBA00022840"/>
    </source>
</evidence>
<dbReference type="InterPro" id="IPR005146">
    <property type="entry name" value="B3/B4_tRNA-bd"/>
</dbReference>
<evidence type="ECO:0000256" key="14">
    <source>
        <dbReference type="ARBA" id="ARBA00049255"/>
    </source>
</evidence>
<dbReference type="Pfam" id="PF17759">
    <property type="entry name" value="tRNA_synthFbeta"/>
    <property type="match status" value="1"/>
</dbReference>
<evidence type="ECO:0000259" key="17">
    <source>
        <dbReference type="PROSITE" id="PS51483"/>
    </source>
</evidence>
<dbReference type="GO" id="GO:0005524">
    <property type="term" value="F:ATP binding"/>
    <property type="evidence" value="ECO:0007669"/>
    <property type="project" value="UniProtKB-UniRule"/>
</dbReference>
<dbReference type="Pfam" id="PF03483">
    <property type="entry name" value="B3_4"/>
    <property type="match status" value="1"/>
</dbReference>
<evidence type="ECO:0000256" key="4">
    <source>
        <dbReference type="ARBA" id="ARBA00022490"/>
    </source>
</evidence>
<dbReference type="EMBL" id="MHUG01000012">
    <property type="protein sequence ID" value="OHA73425.1"/>
    <property type="molecule type" value="Genomic_DNA"/>
</dbReference>
<evidence type="ECO:0000256" key="10">
    <source>
        <dbReference type="ARBA" id="ARBA00022842"/>
    </source>
</evidence>
<proteinExistence type="inferred from homology"/>
<dbReference type="GO" id="GO:0004826">
    <property type="term" value="F:phenylalanine-tRNA ligase activity"/>
    <property type="evidence" value="ECO:0007669"/>
    <property type="project" value="UniProtKB-UniRule"/>
</dbReference>
<keyword evidence="11" id="KW-0694">RNA-binding</keyword>